<gene>
    <name evidence="1" type="ORF">PROQFM164_S01g002667</name>
</gene>
<evidence type="ECO:0000313" key="2">
    <source>
        <dbReference type="Proteomes" id="UP000030686"/>
    </source>
</evidence>
<dbReference type="AlphaFoldDB" id="W6PYP9"/>
<accession>W6PYP9</accession>
<keyword evidence="2" id="KW-1185">Reference proteome</keyword>
<sequence length="51" mass="6004">MLSRETTCLTNPRRENNSCTRLNISQQPTSHHCCGVMHRPNRENYSPDQCW</sequence>
<organism evidence="1 2">
    <name type="scientific">Penicillium roqueforti (strain FM164)</name>
    <dbReference type="NCBI Taxonomy" id="1365484"/>
    <lineage>
        <taxon>Eukaryota</taxon>
        <taxon>Fungi</taxon>
        <taxon>Dikarya</taxon>
        <taxon>Ascomycota</taxon>
        <taxon>Pezizomycotina</taxon>
        <taxon>Eurotiomycetes</taxon>
        <taxon>Eurotiomycetidae</taxon>
        <taxon>Eurotiales</taxon>
        <taxon>Aspergillaceae</taxon>
        <taxon>Penicillium</taxon>
    </lineage>
</organism>
<dbReference type="EMBL" id="HG792015">
    <property type="protein sequence ID" value="CDM28856.1"/>
    <property type="molecule type" value="Genomic_DNA"/>
</dbReference>
<evidence type="ECO:0000313" key="1">
    <source>
        <dbReference type="EMBL" id="CDM28856.1"/>
    </source>
</evidence>
<proteinExistence type="predicted"/>
<dbReference type="Proteomes" id="UP000030686">
    <property type="component" value="Unassembled WGS sequence"/>
</dbReference>
<name>W6PYP9_PENRF</name>
<protein>
    <submittedName>
        <fullName evidence="1">Genomic scaffold, ProqFM164S01</fullName>
    </submittedName>
</protein>
<reference evidence="1" key="1">
    <citation type="journal article" date="2014" name="Nat. Commun.">
        <title>Multiple recent horizontal transfers of a large genomic region in cheese making fungi.</title>
        <authorList>
            <person name="Cheeseman K."/>
            <person name="Ropars J."/>
            <person name="Renault P."/>
            <person name="Dupont J."/>
            <person name="Gouzy J."/>
            <person name="Branca A."/>
            <person name="Abraham A.L."/>
            <person name="Ceppi M."/>
            <person name="Conseiller E."/>
            <person name="Debuchy R."/>
            <person name="Malagnac F."/>
            <person name="Goarin A."/>
            <person name="Silar P."/>
            <person name="Lacoste S."/>
            <person name="Sallet E."/>
            <person name="Bensimon A."/>
            <person name="Giraud T."/>
            <person name="Brygoo Y."/>
        </authorList>
    </citation>
    <scope>NUCLEOTIDE SEQUENCE [LARGE SCALE GENOMIC DNA]</scope>
    <source>
        <strain evidence="1">FM164</strain>
    </source>
</reference>